<evidence type="ECO:0000256" key="6">
    <source>
        <dbReference type="ARBA" id="ARBA00022840"/>
    </source>
</evidence>
<evidence type="ECO:0000256" key="3">
    <source>
        <dbReference type="ARBA" id="ARBA00022679"/>
    </source>
</evidence>
<dbReference type="EMBL" id="JAGPXD010000003">
    <property type="protein sequence ID" value="KAH7363329.1"/>
    <property type="molecule type" value="Genomic_DNA"/>
</dbReference>
<feature type="compositionally biased region" description="Polar residues" evidence="9">
    <location>
        <begin position="847"/>
        <end position="858"/>
    </location>
</feature>
<evidence type="ECO:0000313" key="12">
    <source>
        <dbReference type="Proteomes" id="UP000813385"/>
    </source>
</evidence>
<dbReference type="CDD" id="cd00180">
    <property type="entry name" value="PKc"/>
    <property type="match status" value="1"/>
</dbReference>
<sequence>MATGHGLYSYVVTVSEELHRLSHRYNGRHALDDIKQRFIPLRQLEAFWDDKKIERVVSLCSHYKGSILLSPDHIRTRFLRVYSLLVAIQKPHRIGHFTLYDLDDEIFPLETFPTKWLDTPYNKSFFELIVENQWAFFPVIFEKGRLYSQILSARRILPIEHEDVIREGKEVALFMARLEASSTTFAAPENGKVKVVRKQYLGTKRRDMFEREHKAFETLQSRPCKHIVECYGGFVQEMPDGELSFSLILEHFGVGNLDDFFKTASPPQNKTQLINFWKSFRGLFAALHTIHSTDVDSHHATSDSQIVHQDIKPQNILISSSDLGASPQAVLKIIDFGYSFTRLSSETNFIDLGGSQTYGPPECSHHGRWRNPLTNSITTQADMWSAGCVMSEAAAWAAGGQPFRHSYEHLRATEAEQRKSFKDAGHGGCFHDGTDRLRAVDDIHETIKNMLPSYDDITPRVLALINKSMLVEMEDRKNAIYIREMLGKIIDAALTGETGQPGPPLTPPTPAKQWQYLDGTTQSPGVSLVVRPKHPNNISKLQSPPISPSATPLRSGIPPTLPLPLSPSTPPPSSPIAKSGLIRAFSFAEAAKYIKDLKAGNRIEERIQSVVQGLKDNLGHRDQLFFIDTSESMAEHRDQVTETLRVYAYMAKLIDTNGIDAGFSNQAKPRPFGTTTALLKALKKQRWNSAVFENSFGTFINSVIKNLPSRFQVPGLEAKQQSIFVLTDGRWGTDEIGACGVETPVLRLIKAMKDKNLDRTHVAIQFIRFGADEQGMRRLDLLDHIGHPLDMDIVDTKAFDYDVWAVFLGAISKEVDRNEEKESPAMPTSQRSSLVSGGRLSLGSERNNYGFSPRQSRYSIDGKIG</sequence>
<dbReference type="OrthoDB" id="5396681at2759"/>
<dbReference type="SUPFAM" id="SSF56112">
    <property type="entry name" value="Protein kinase-like (PK-like)"/>
    <property type="match status" value="1"/>
</dbReference>
<evidence type="ECO:0000313" key="11">
    <source>
        <dbReference type="EMBL" id="KAH7363329.1"/>
    </source>
</evidence>
<evidence type="ECO:0000256" key="2">
    <source>
        <dbReference type="ARBA" id="ARBA00022527"/>
    </source>
</evidence>
<feature type="compositionally biased region" description="Low complexity" evidence="9">
    <location>
        <begin position="829"/>
        <end position="846"/>
    </location>
</feature>
<feature type="region of interest" description="Disordered" evidence="9">
    <location>
        <begin position="817"/>
        <end position="865"/>
    </location>
</feature>
<feature type="region of interest" description="Disordered" evidence="9">
    <location>
        <begin position="530"/>
        <end position="575"/>
    </location>
</feature>
<dbReference type="Proteomes" id="UP000813385">
    <property type="component" value="Unassembled WGS sequence"/>
</dbReference>
<evidence type="ECO:0000259" key="10">
    <source>
        <dbReference type="PROSITE" id="PS50011"/>
    </source>
</evidence>
<feature type="compositionally biased region" description="Pro residues" evidence="9">
    <location>
        <begin position="559"/>
        <end position="574"/>
    </location>
</feature>
<feature type="domain" description="Protein kinase" evidence="10">
    <location>
        <begin position="159"/>
        <end position="494"/>
    </location>
</feature>
<keyword evidence="12" id="KW-1185">Reference proteome</keyword>
<dbReference type="PANTHER" id="PTHR43671:SF98">
    <property type="entry name" value="SERINE_THREONINE-PROTEIN KINASE NEK11"/>
    <property type="match status" value="1"/>
</dbReference>
<keyword evidence="3" id="KW-0808">Transferase</keyword>
<accession>A0A8K0X4L6</accession>
<dbReference type="InterPro" id="IPR036465">
    <property type="entry name" value="vWFA_dom_sf"/>
</dbReference>
<dbReference type="Gene3D" id="1.10.510.10">
    <property type="entry name" value="Transferase(Phosphotransferase) domain 1"/>
    <property type="match status" value="1"/>
</dbReference>
<dbReference type="InterPro" id="IPR000719">
    <property type="entry name" value="Prot_kinase_dom"/>
</dbReference>
<comment type="catalytic activity">
    <reaction evidence="7">
        <text>L-threonyl-[protein] + ATP = O-phospho-L-threonyl-[protein] + ADP + H(+)</text>
        <dbReference type="Rhea" id="RHEA:46608"/>
        <dbReference type="Rhea" id="RHEA-COMP:11060"/>
        <dbReference type="Rhea" id="RHEA-COMP:11605"/>
        <dbReference type="ChEBI" id="CHEBI:15378"/>
        <dbReference type="ChEBI" id="CHEBI:30013"/>
        <dbReference type="ChEBI" id="CHEBI:30616"/>
        <dbReference type="ChEBI" id="CHEBI:61977"/>
        <dbReference type="ChEBI" id="CHEBI:456216"/>
        <dbReference type="EC" id="2.7.11.1"/>
    </reaction>
</comment>
<reference evidence="11" key="1">
    <citation type="journal article" date="2021" name="Nat. Commun.">
        <title>Genetic determinants of endophytism in the Arabidopsis root mycobiome.</title>
        <authorList>
            <person name="Mesny F."/>
            <person name="Miyauchi S."/>
            <person name="Thiergart T."/>
            <person name="Pickel B."/>
            <person name="Atanasova L."/>
            <person name="Karlsson M."/>
            <person name="Huettel B."/>
            <person name="Barry K.W."/>
            <person name="Haridas S."/>
            <person name="Chen C."/>
            <person name="Bauer D."/>
            <person name="Andreopoulos W."/>
            <person name="Pangilinan J."/>
            <person name="LaButti K."/>
            <person name="Riley R."/>
            <person name="Lipzen A."/>
            <person name="Clum A."/>
            <person name="Drula E."/>
            <person name="Henrissat B."/>
            <person name="Kohler A."/>
            <person name="Grigoriev I.V."/>
            <person name="Martin F.M."/>
            <person name="Hacquard S."/>
        </authorList>
    </citation>
    <scope>NUCLEOTIDE SEQUENCE</scope>
    <source>
        <strain evidence="11">MPI-CAGE-AT-0016</strain>
    </source>
</reference>
<evidence type="ECO:0000256" key="8">
    <source>
        <dbReference type="ARBA" id="ARBA00048679"/>
    </source>
</evidence>
<organism evidence="11 12">
    <name type="scientific">Plectosphaerella cucumerina</name>
    <dbReference type="NCBI Taxonomy" id="40658"/>
    <lineage>
        <taxon>Eukaryota</taxon>
        <taxon>Fungi</taxon>
        <taxon>Dikarya</taxon>
        <taxon>Ascomycota</taxon>
        <taxon>Pezizomycotina</taxon>
        <taxon>Sordariomycetes</taxon>
        <taxon>Hypocreomycetidae</taxon>
        <taxon>Glomerellales</taxon>
        <taxon>Plectosphaerellaceae</taxon>
        <taxon>Plectosphaerella</taxon>
    </lineage>
</organism>
<dbReference type="EC" id="2.7.11.1" evidence="1"/>
<name>A0A8K0X4L6_9PEZI</name>
<dbReference type="PROSITE" id="PS50011">
    <property type="entry name" value="PROTEIN_KINASE_DOM"/>
    <property type="match status" value="1"/>
</dbReference>
<dbReference type="Pfam" id="PF00069">
    <property type="entry name" value="Pkinase"/>
    <property type="match status" value="1"/>
</dbReference>
<comment type="caution">
    <text evidence="11">The sequence shown here is derived from an EMBL/GenBank/DDBJ whole genome shotgun (WGS) entry which is preliminary data.</text>
</comment>
<dbReference type="InterPro" id="IPR008271">
    <property type="entry name" value="Ser/Thr_kinase_AS"/>
</dbReference>
<keyword evidence="5 11" id="KW-0418">Kinase</keyword>
<evidence type="ECO:0000256" key="9">
    <source>
        <dbReference type="SAM" id="MobiDB-lite"/>
    </source>
</evidence>
<protein>
    <recommendedName>
        <fullName evidence="1">non-specific serine/threonine protein kinase</fullName>
        <ecNumber evidence="1">2.7.11.1</ecNumber>
    </recommendedName>
</protein>
<keyword evidence="4" id="KW-0547">Nucleotide-binding</keyword>
<comment type="catalytic activity">
    <reaction evidence="8">
        <text>L-seryl-[protein] + ATP = O-phospho-L-seryl-[protein] + ADP + H(+)</text>
        <dbReference type="Rhea" id="RHEA:17989"/>
        <dbReference type="Rhea" id="RHEA-COMP:9863"/>
        <dbReference type="Rhea" id="RHEA-COMP:11604"/>
        <dbReference type="ChEBI" id="CHEBI:15378"/>
        <dbReference type="ChEBI" id="CHEBI:29999"/>
        <dbReference type="ChEBI" id="CHEBI:30616"/>
        <dbReference type="ChEBI" id="CHEBI:83421"/>
        <dbReference type="ChEBI" id="CHEBI:456216"/>
        <dbReference type="EC" id="2.7.11.1"/>
    </reaction>
</comment>
<dbReference type="PANTHER" id="PTHR43671">
    <property type="entry name" value="SERINE/THREONINE-PROTEIN KINASE NEK"/>
    <property type="match status" value="1"/>
</dbReference>
<dbReference type="InterPro" id="IPR011009">
    <property type="entry name" value="Kinase-like_dom_sf"/>
</dbReference>
<dbReference type="AlphaFoldDB" id="A0A8K0X4L6"/>
<dbReference type="PROSITE" id="PS00108">
    <property type="entry name" value="PROTEIN_KINASE_ST"/>
    <property type="match status" value="1"/>
</dbReference>
<dbReference type="SMART" id="SM00220">
    <property type="entry name" value="S_TKc"/>
    <property type="match status" value="1"/>
</dbReference>
<evidence type="ECO:0000256" key="5">
    <source>
        <dbReference type="ARBA" id="ARBA00022777"/>
    </source>
</evidence>
<proteinExistence type="predicted"/>
<dbReference type="GO" id="GO:0005524">
    <property type="term" value="F:ATP binding"/>
    <property type="evidence" value="ECO:0007669"/>
    <property type="project" value="UniProtKB-KW"/>
</dbReference>
<keyword evidence="6" id="KW-0067">ATP-binding</keyword>
<dbReference type="InterPro" id="IPR050660">
    <property type="entry name" value="NEK_Ser/Thr_kinase"/>
</dbReference>
<dbReference type="GO" id="GO:0004674">
    <property type="term" value="F:protein serine/threonine kinase activity"/>
    <property type="evidence" value="ECO:0007669"/>
    <property type="project" value="UniProtKB-KW"/>
</dbReference>
<evidence type="ECO:0000256" key="1">
    <source>
        <dbReference type="ARBA" id="ARBA00012513"/>
    </source>
</evidence>
<evidence type="ECO:0000256" key="7">
    <source>
        <dbReference type="ARBA" id="ARBA00047899"/>
    </source>
</evidence>
<dbReference type="SUPFAM" id="SSF53300">
    <property type="entry name" value="vWA-like"/>
    <property type="match status" value="1"/>
</dbReference>
<gene>
    <name evidence="11" type="ORF">B0T11DRAFT_92759</name>
</gene>
<feature type="compositionally biased region" description="Polar residues" evidence="9">
    <location>
        <begin position="536"/>
        <end position="552"/>
    </location>
</feature>
<evidence type="ECO:0000256" key="4">
    <source>
        <dbReference type="ARBA" id="ARBA00022741"/>
    </source>
</evidence>
<keyword evidence="2" id="KW-0723">Serine/threonine-protein kinase</keyword>